<sequence>MLRTRDRARRASTLAALMVASGALLAVPSARADDGTPSDAELLGRCDNGTRKCLFHPSGDLTVFPGAAHQVGDAVYNCTDDPQTSSRTWEDTTGESNSMGVSLREEFERKFPFGPVFKLAFEQSYRHTWSSSHTESQTTILNVPAGEVGWITRAPKLQKAKGTYELIFKDRFRGHRYWYVPFEATGPADGETSVKTQHSRAMTAAERGMYCG</sequence>
<proteinExistence type="predicted"/>
<dbReference type="Proteomes" id="UP000271291">
    <property type="component" value="Chromosome"/>
</dbReference>
<evidence type="ECO:0000313" key="5">
    <source>
        <dbReference type="Proteomes" id="UP000501753"/>
    </source>
</evidence>
<organism evidence="2 4">
    <name type="scientific">Streptomyces griseoviridis</name>
    <dbReference type="NCBI Taxonomy" id="45398"/>
    <lineage>
        <taxon>Bacteria</taxon>
        <taxon>Bacillati</taxon>
        <taxon>Actinomycetota</taxon>
        <taxon>Actinomycetes</taxon>
        <taxon>Kitasatosporales</taxon>
        <taxon>Streptomycetaceae</taxon>
        <taxon>Streptomyces</taxon>
    </lineage>
</organism>
<name>A0A3Q9L1K9_STRGD</name>
<protein>
    <recommendedName>
        <fullName evidence="6">Secreted protein</fullName>
    </recommendedName>
</protein>
<evidence type="ECO:0000313" key="2">
    <source>
        <dbReference type="EMBL" id="AZS89503.1"/>
    </source>
</evidence>
<feature type="signal peptide" evidence="1">
    <location>
        <begin position="1"/>
        <end position="32"/>
    </location>
</feature>
<keyword evidence="5" id="KW-1185">Reference proteome</keyword>
<evidence type="ECO:0008006" key="6">
    <source>
        <dbReference type="Google" id="ProtNLM"/>
    </source>
</evidence>
<keyword evidence="1" id="KW-0732">Signal</keyword>
<dbReference type="EMBL" id="CP034687">
    <property type="protein sequence ID" value="AZS89503.1"/>
    <property type="molecule type" value="Genomic_DNA"/>
</dbReference>
<dbReference type="Proteomes" id="UP000501753">
    <property type="component" value="Chromosome"/>
</dbReference>
<reference evidence="2 4" key="2">
    <citation type="submission" date="2018-12" db="EMBL/GenBank/DDBJ databases">
        <title>Streptomyces griseoviridis F1-27 complete genome.</title>
        <authorList>
            <person name="Mariita R.M."/>
            <person name="Sello J.K."/>
        </authorList>
    </citation>
    <scope>NUCLEOTIDE SEQUENCE [LARGE SCALE GENOMIC DNA]</scope>
    <source>
        <strain evidence="2 4">F1-27</strain>
    </source>
</reference>
<dbReference type="RefSeq" id="WP_127182272.1">
    <property type="nucleotide sequence ID" value="NZ_CP029078.1"/>
</dbReference>
<evidence type="ECO:0000256" key="1">
    <source>
        <dbReference type="SAM" id="SignalP"/>
    </source>
</evidence>
<evidence type="ECO:0000313" key="4">
    <source>
        <dbReference type="Proteomes" id="UP000271291"/>
    </source>
</evidence>
<dbReference type="OrthoDB" id="5124470at2"/>
<feature type="chain" id="PRO_5044599829" description="Secreted protein" evidence="1">
    <location>
        <begin position="33"/>
        <end position="212"/>
    </location>
</feature>
<accession>A0A3Q9L1K9</accession>
<dbReference type="AlphaFoldDB" id="A0A3Q9L1K9"/>
<evidence type="ECO:0000313" key="3">
    <source>
        <dbReference type="EMBL" id="QCN83657.1"/>
    </source>
</evidence>
<reference evidence="3 5" key="1">
    <citation type="submission" date="2018-04" db="EMBL/GenBank/DDBJ databases">
        <title>Complete genome sequences of Streptomyces griseoviridis K61 and characterization of antagonistic properties of biological control agents.</title>
        <authorList>
            <person name="Mariita R.M."/>
            <person name="Sello J.K."/>
        </authorList>
    </citation>
    <scope>NUCLEOTIDE SEQUENCE [LARGE SCALE GENOMIC DNA]</scope>
    <source>
        <strain evidence="3 5">K61</strain>
    </source>
</reference>
<dbReference type="KEGG" id="sgd:ELQ87_38590"/>
<dbReference type="EMBL" id="CP029078">
    <property type="protein sequence ID" value="QCN83657.1"/>
    <property type="molecule type" value="Genomic_DNA"/>
</dbReference>
<gene>
    <name evidence="3" type="ORF">DDJ31_00645</name>
    <name evidence="2" type="ORF">ELQ87_38590</name>
</gene>